<dbReference type="OrthoDB" id="432234at2759"/>
<dbReference type="InterPro" id="IPR027417">
    <property type="entry name" value="P-loop_NTPase"/>
</dbReference>
<comment type="cofactor">
    <cofactor evidence="1">
        <name>Mg(2+)</name>
        <dbReference type="ChEBI" id="CHEBI:18420"/>
    </cofactor>
</comment>
<comment type="similarity">
    <text evidence="1">Belongs to the helicase family.</text>
</comment>
<feature type="region of interest" description="Disordered" evidence="2">
    <location>
        <begin position="85"/>
        <end position="105"/>
    </location>
</feature>
<gene>
    <name evidence="4" type="ORF">H634G_08664</name>
</gene>
<dbReference type="Proteomes" id="UP000054544">
    <property type="component" value="Unassembled WGS sequence"/>
</dbReference>
<comment type="catalytic activity">
    <reaction evidence="1">
        <text>ATP + H2O = ADP + phosphate + H(+)</text>
        <dbReference type="Rhea" id="RHEA:13065"/>
        <dbReference type="ChEBI" id="CHEBI:15377"/>
        <dbReference type="ChEBI" id="CHEBI:15378"/>
        <dbReference type="ChEBI" id="CHEBI:30616"/>
        <dbReference type="ChEBI" id="CHEBI:43474"/>
        <dbReference type="ChEBI" id="CHEBI:456216"/>
        <dbReference type="EC" id="5.6.2.3"/>
    </reaction>
</comment>
<dbReference type="SMART" id="SM00382">
    <property type="entry name" value="AAA"/>
    <property type="match status" value="1"/>
</dbReference>
<dbReference type="GO" id="GO:0000723">
    <property type="term" value="P:telomere maintenance"/>
    <property type="evidence" value="ECO:0007669"/>
    <property type="project" value="InterPro"/>
</dbReference>
<proteinExistence type="inferred from homology"/>
<protein>
    <recommendedName>
        <fullName evidence="1">ATP-dependent DNA helicase</fullName>
        <ecNumber evidence="1">5.6.2.3</ecNumber>
    </recommendedName>
</protein>
<name>A0A0D9NR62_METAN</name>
<evidence type="ECO:0000313" key="4">
    <source>
        <dbReference type="EMBL" id="KJK76258.1"/>
    </source>
</evidence>
<accession>A0A0D9NR62</accession>
<keyword evidence="1" id="KW-0378">Hydrolase</keyword>
<feature type="domain" description="AAA+ ATPase" evidence="3">
    <location>
        <begin position="123"/>
        <end position="261"/>
    </location>
</feature>
<dbReference type="InterPro" id="IPR051055">
    <property type="entry name" value="PIF1_helicase"/>
</dbReference>
<dbReference type="STRING" id="1291518.A0A0D9NR62"/>
<dbReference type="SUPFAM" id="SSF52540">
    <property type="entry name" value="P-loop containing nucleoside triphosphate hydrolases"/>
    <property type="match status" value="2"/>
</dbReference>
<keyword evidence="1" id="KW-0347">Helicase</keyword>
<dbReference type="Pfam" id="PF05970">
    <property type="entry name" value="PIF1"/>
    <property type="match status" value="1"/>
</dbReference>
<evidence type="ECO:0000313" key="5">
    <source>
        <dbReference type="Proteomes" id="UP000054544"/>
    </source>
</evidence>
<keyword evidence="1" id="KW-0227">DNA damage</keyword>
<dbReference type="EMBL" id="KE384747">
    <property type="protein sequence ID" value="KJK76258.1"/>
    <property type="molecule type" value="Genomic_DNA"/>
</dbReference>
<dbReference type="GO" id="GO:0006310">
    <property type="term" value="P:DNA recombination"/>
    <property type="evidence" value="ECO:0007669"/>
    <property type="project" value="UniProtKB-KW"/>
</dbReference>
<reference evidence="5" key="1">
    <citation type="journal article" date="2014" name="BMC Genomics">
        <title>The genome sequence of the biocontrol fungus Metarhizium anisopliae and comparative genomics of Metarhizium species.</title>
        <authorList>
            <person name="Pattemore J.A."/>
            <person name="Hane J.K."/>
            <person name="Williams A.H."/>
            <person name="Wilson B.A."/>
            <person name="Stodart B.J."/>
            <person name="Ash G.J."/>
        </authorList>
    </citation>
    <scope>NUCLEOTIDE SEQUENCE [LARGE SCALE GENOMIC DNA]</scope>
    <source>
        <strain evidence="5">BRIP 53293</strain>
    </source>
</reference>
<keyword evidence="5" id="KW-1185">Reference proteome</keyword>
<dbReference type="GO" id="GO:0016787">
    <property type="term" value="F:hydrolase activity"/>
    <property type="evidence" value="ECO:0007669"/>
    <property type="project" value="UniProtKB-KW"/>
</dbReference>
<dbReference type="GO" id="GO:0006281">
    <property type="term" value="P:DNA repair"/>
    <property type="evidence" value="ECO:0007669"/>
    <property type="project" value="UniProtKB-KW"/>
</dbReference>
<keyword evidence="1" id="KW-0547">Nucleotide-binding</keyword>
<dbReference type="CDD" id="cd18809">
    <property type="entry name" value="SF1_C_RecD"/>
    <property type="match status" value="1"/>
</dbReference>
<keyword evidence="1" id="KW-0233">DNA recombination</keyword>
<dbReference type="InterPro" id="IPR003593">
    <property type="entry name" value="AAA+_ATPase"/>
</dbReference>
<organism evidence="4 5">
    <name type="scientific">Metarhizium anisopliae BRIP 53293</name>
    <dbReference type="NCBI Taxonomy" id="1291518"/>
    <lineage>
        <taxon>Eukaryota</taxon>
        <taxon>Fungi</taxon>
        <taxon>Dikarya</taxon>
        <taxon>Ascomycota</taxon>
        <taxon>Pezizomycotina</taxon>
        <taxon>Sordariomycetes</taxon>
        <taxon>Hypocreomycetidae</taxon>
        <taxon>Hypocreales</taxon>
        <taxon>Clavicipitaceae</taxon>
        <taxon>Metarhizium</taxon>
    </lineage>
</organism>
<keyword evidence="1" id="KW-0067">ATP-binding</keyword>
<dbReference type="PANTHER" id="PTHR47642:SF5">
    <property type="entry name" value="ATP-DEPENDENT DNA HELICASE"/>
    <property type="match status" value="1"/>
</dbReference>
<dbReference type="GO" id="GO:0043139">
    <property type="term" value="F:5'-3' DNA helicase activity"/>
    <property type="evidence" value="ECO:0007669"/>
    <property type="project" value="UniProtKB-EC"/>
</dbReference>
<dbReference type="InterPro" id="IPR010285">
    <property type="entry name" value="DNA_helicase_pif1-like_DEAD"/>
</dbReference>
<dbReference type="GO" id="GO:0005524">
    <property type="term" value="F:ATP binding"/>
    <property type="evidence" value="ECO:0007669"/>
    <property type="project" value="UniProtKB-KW"/>
</dbReference>
<dbReference type="AlphaFoldDB" id="A0A0D9NR62"/>
<feature type="compositionally biased region" description="Polar residues" evidence="2">
    <location>
        <begin position="85"/>
        <end position="98"/>
    </location>
</feature>
<sequence length="639" mass="71989">MAPARHQEDVGRNGEHFASSIAAYESDTDYSCISIDSDDFDFPVVEAPSSIEAQNGAGVTASIDAQWVLPPADEQVQLLQTAGNGVQPQANQGDSSAQGGEGVDNAEPELCQEQRELIDLIASGRNVFFTGSAGCGKSTVLKAAVRKLQEMGKELGKEVHVVAPTGRAALEVDGMTAFNYMGWNVDTLKDPIEKLRTWTRGRTRKNTRHRLQRTEVLIIDEISMMENHHLQRMNICMKQIKQGGHPAPAPFGGVQVIVTGDFCQLPPVKPFQHCIECGKEMKQDDFETEYNCPKNHGPFKECDKWAFRSRVWEECNFIYVELKQIHRQNDEKFLKMLQKCRLGIPLSMDETITLMDPRRHVTDATRLFPTTKEVSRVNKMELEKLKTKEFTYQALDGFNLNYHKELDDLWKHFKDGTLEALEDHRLEQQAQLRIGMRVVLQVNLDHRAKLCNGSQGTIFDFEKYNHAKLPRAWSGRTGLSGLHAEGPTIYGENAALREQQVKSFISRQKDKVWPRVRFHNGLERTIYAECMVTSFGHYKPYALLYRTQIPLMAGWAMTIHRSQGMTLDRVIVDLSKAFEEAQVYVALSRVRSLAGLKINGSSGGLSVGHGGNADVIRFLREKSIASDLPPLEPYDHLSS</sequence>
<dbReference type="PANTHER" id="PTHR47642">
    <property type="entry name" value="ATP-DEPENDENT DNA HELICASE"/>
    <property type="match status" value="1"/>
</dbReference>
<evidence type="ECO:0000256" key="2">
    <source>
        <dbReference type="SAM" id="MobiDB-lite"/>
    </source>
</evidence>
<keyword evidence="1" id="KW-0234">DNA repair</keyword>
<dbReference type="EC" id="5.6.2.3" evidence="1"/>
<dbReference type="Gene3D" id="3.40.50.300">
    <property type="entry name" value="P-loop containing nucleotide triphosphate hydrolases"/>
    <property type="match status" value="2"/>
</dbReference>
<evidence type="ECO:0000259" key="3">
    <source>
        <dbReference type="SMART" id="SM00382"/>
    </source>
</evidence>
<evidence type="ECO:0000256" key="1">
    <source>
        <dbReference type="RuleBase" id="RU363044"/>
    </source>
</evidence>